<name>A0ABD3T5G1_SINWO</name>
<accession>A0ABD3T5G1</accession>
<dbReference type="Pfam" id="PF13202">
    <property type="entry name" value="EF-hand_5"/>
    <property type="match status" value="1"/>
</dbReference>
<evidence type="ECO:0000259" key="4">
    <source>
        <dbReference type="PROSITE" id="PS50222"/>
    </source>
</evidence>
<dbReference type="Gene3D" id="1.10.238.10">
    <property type="entry name" value="EF-hand"/>
    <property type="match status" value="2"/>
</dbReference>
<dbReference type="PANTHER" id="PTHR23048">
    <property type="entry name" value="MYOSIN LIGHT CHAIN 1, 3"/>
    <property type="match status" value="1"/>
</dbReference>
<dbReference type="InterPro" id="IPR050230">
    <property type="entry name" value="CALM/Myosin/TropC-like"/>
</dbReference>
<feature type="compositionally biased region" description="Basic and acidic residues" evidence="3">
    <location>
        <begin position="156"/>
        <end position="187"/>
    </location>
</feature>
<dbReference type="AlphaFoldDB" id="A0ABD3T5G1"/>
<dbReference type="InterPro" id="IPR018247">
    <property type="entry name" value="EF_Hand_1_Ca_BS"/>
</dbReference>
<organism evidence="5 6">
    <name type="scientific">Sinanodonta woodiana</name>
    <name type="common">Chinese pond mussel</name>
    <name type="synonym">Anodonta woodiana</name>
    <dbReference type="NCBI Taxonomy" id="1069815"/>
    <lineage>
        <taxon>Eukaryota</taxon>
        <taxon>Metazoa</taxon>
        <taxon>Spiralia</taxon>
        <taxon>Lophotrochozoa</taxon>
        <taxon>Mollusca</taxon>
        <taxon>Bivalvia</taxon>
        <taxon>Autobranchia</taxon>
        <taxon>Heteroconchia</taxon>
        <taxon>Palaeoheterodonta</taxon>
        <taxon>Unionida</taxon>
        <taxon>Unionoidea</taxon>
        <taxon>Unionidae</taxon>
        <taxon>Unioninae</taxon>
        <taxon>Sinanodonta</taxon>
    </lineage>
</organism>
<sequence length="369" mass="42616">MSAEHRMSLKEKIEQLERSKSELHAPIFDSRKDIVINKMSQTTSPAGHNNKTHRTNFIKVIEAQTEGVDIRALSEADEHFAGLRRRGERDTDDKVRTMEEVSINITLQSKDERDSRVVGVDDKMNSESVEIVPFNEMGPANSNGIAHENDNISFENGERSPTERGEFSSADLDKDKENVAEESKEICQEPISNDYSKKEDDKDNEKEYESLRPMTDEEETAILEQFSNADPKHLHYCLSFFRSMDKERYGYITIQHFFYAVKTIRPFMKDREIVDMFVDLDANHDGLVSMEEFLTDMMKPKKVDEKELMKVFDGMDKDRDGFLSASDLKISFEEDGVILTDFDAENILKNARHEKNKLTFKEFCRCSGK</sequence>
<dbReference type="PROSITE" id="PS00018">
    <property type="entry name" value="EF_HAND_1"/>
    <property type="match status" value="1"/>
</dbReference>
<dbReference type="PROSITE" id="PS50222">
    <property type="entry name" value="EF_HAND_2"/>
    <property type="match status" value="1"/>
</dbReference>
<feature type="compositionally biased region" description="Basic and acidic residues" evidence="3">
    <location>
        <begin position="195"/>
        <end position="209"/>
    </location>
</feature>
<evidence type="ECO:0000256" key="3">
    <source>
        <dbReference type="SAM" id="MobiDB-lite"/>
    </source>
</evidence>
<dbReference type="InterPro" id="IPR011992">
    <property type="entry name" value="EF-hand-dom_pair"/>
</dbReference>
<evidence type="ECO:0000313" key="6">
    <source>
        <dbReference type="Proteomes" id="UP001634394"/>
    </source>
</evidence>
<dbReference type="Pfam" id="PF13499">
    <property type="entry name" value="EF-hand_7"/>
    <property type="match status" value="1"/>
</dbReference>
<feature type="domain" description="EF-hand" evidence="4">
    <location>
        <begin position="303"/>
        <end position="338"/>
    </location>
</feature>
<gene>
    <name evidence="5" type="ORF">ACJMK2_023813</name>
</gene>
<dbReference type="SUPFAM" id="SSF47473">
    <property type="entry name" value="EF-hand"/>
    <property type="match status" value="1"/>
</dbReference>
<dbReference type="PANTHER" id="PTHR23048:SF0">
    <property type="entry name" value="CALMODULIN LIKE 3"/>
    <property type="match status" value="1"/>
</dbReference>
<dbReference type="EMBL" id="JBJQND010000019">
    <property type="protein sequence ID" value="KAL3832142.1"/>
    <property type="molecule type" value="Genomic_DNA"/>
</dbReference>
<evidence type="ECO:0000313" key="5">
    <source>
        <dbReference type="EMBL" id="KAL3832142.1"/>
    </source>
</evidence>
<dbReference type="Proteomes" id="UP001634394">
    <property type="component" value="Unassembled WGS sequence"/>
</dbReference>
<evidence type="ECO:0000256" key="2">
    <source>
        <dbReference type="ARBA" id="ARBA00022837"/>
    </source>
</evidence>
<reference evidence="5 6" key="1">
    <citation type="submission" date="2024-11" db="EMBL/GenBank/DDBJ databases">
        <title>Chromosome-level genome assembly of the freshwater bivalve Anodonta woodiana.</title>
        <authorList>
            <person name="Chen X."/>
        </authorList>
    </citation>
    <scope>NUCLEOTIDE SEQUENCE [LARGE SCALE GENOMIC DNA]</scope>
    <source>
        <strain evidence="5">MN2024</strain>
        <tissue evidence="5">Gills</tissue>
    </source>
</reference>
<evidence type="ECO:0000256" key="1">
    <source>
        <dbReference type="ARBA" id="ARBA00022737"/>
    </source>
</evidence>
<dbReference type="InterPro" id="IPR002048">
    <property type="entry name" value="EF_hand_dom"/>
</dbReference>
<protein>
    <recommendedName>
        <fullName evidence="4">EF-hand domain-containing protein</fullName>
    </recommendedName>
</protein>
<comment type="caution">
    <text evidence="5">The sequence shown here is derived from an EMBL/GenBank/DDBJ whole genome shotgun (WGS) entry which is preliminary data.</text>
</comment>
<dbReference type="SMART" id="SM00054">
    <property type="entry name" value="EFh"/>
    <property type="match status" value="3"/>
</dbReference>
<keyword evidence="6" id="KW-1185">Reference proteome</keyword>
<keyword evidence="1" id="KW-0677">Repeat</keyword>
<proteinExistence type="predicted"/>
<feature type="region of interest" description="Disordered" evidence="3">
    <location>
        <begin position="134"/>
        <end position="209"/>
    </location>
</feature>
<keyword evidence="2" id="KW-0106">Calcium</keyword>